<dbReference type="EMBL" id="BMHP01000009">
    <property type="protein sequence ID" value="GGD97945.1"/>
    <property type="molecule type" value="Genomic_DNA"/>
</dbReference>
<evidence type="ECO:0000313" key="1">
    <source>
        <dbReference type="EMBL" id="GGD97945.1"/>
    </source>
</evidence>
<sequence length="71" mass="7936">MGENKTHRIIVHFNGGDKLVVGTNDVEETIAQIKGQTGGWLELDGKIIYLNNITYVESDEQRDRSVMGFAL</sequence>
<protein>
    <submittedName>
        <fullName evidence="1">Uncharacterized protein</fullName>
    </submittedName>
</protein>
<proteinExistence type="predicted"/>
<name>A0A916ZH74_9BACL</name>
<reference evidence="1" key="1">
    <citation type="journal article" date="2014" name="Int. J. Syst. Evol. Microbiol.">
        <title>Complete genome sequence of Corynebacterium casei LMG S-19264T (=DSM 44701T), isolated from a smear-ripened cheese.</title>
        <authorList>
            <consortium name="US DOE Joint Genome Institute (JGI-PGF)"/>
            <person name="Walter F."/>
            <person name="Albersmeier A."/>
            <person name="Kalinowski J."/>
            <person name="Ruckert C."/>
        </authorList>
    </citation>
    <scope>NUCLEOTIDE SEQUENCE</scope>
    <source>
        <strain evidence="1">CGMCC 1.15178</strain>
    </source>
</reference>
<dbReference type="Proteomes" id="UP000612456">
    <property type="component" value="Unassembled WGS sequence"/>
</dbReference>
<evidence type="ECO:0000313" key="2">
    <source>
        <dbReference type="Proteomes" id="UP000612456"/>
    </source>
</evidence>
<reference evidence="1" key="2">
    <citation type="submission" date="2020-09" db="EMBL/GenBank/DDBJ databases">
        <authorList>
            <person name="Sun Q."/>
            <person name="Zhou Y."/>
        </authorList>
    </citation>
    <scope>NUCLEOTIDE SEQUENCE</scope>
    <source>
        <strain evidence="1">CGMCC 1.15178</strain>
    </source>
</reference>
<accession>A0A916ZH74</accession>
<dbReference type="RefSeq" id="WP_188999424.1">
    <property type="nucleotide sequence ID" value="NZ_BMHP01000009.1"/>
</dbReference>
<keyword evidence="2" id="KW-1185">Reference proteome</keyword>
<organism evidence="1 2">
    <name type="scientific">Paenibacillus nasutitermitis</name>
    <dbReference type="NCBI Taxonomy" id="1652958"/>
    <lineage>
        <taxon>Bacteria</taxon>
        <taxon>Bacillati</taxon>
        <taxon>Bacillota</taxon>
        <taxon>Bacilli</taxon>
        <taxon>Bacillales</taxon>
        <taxon>Paenibacillaceae</taxon>
        <taxon>Paenibacillus</taxon>
    </lineage>
</organism>
<gene>
    <name evidence="1" type="ORF">GCM10010911_65920</name>
</gene>
<dbReference type="AlphaFoldDB" id="A0A916ZH74"/>
<comment type="caution">
    <text evidence="1">The sequence shown here is derived from an EMBL/GenBank/DDBJ whole genome shotgun (WGS) entry which is preliminary data.</text>
</comment>